<sequence>MGHALQDKLGYQPLHIRTQLVGIASKIERIGAGLMIAVPLVTAIFRLPAAGLLMFLAGLASLGTPVFVHLLTLPVEWDASFRRALPLLEAGGYLEKKDLRVARRILTACALTYVASSLAALLNLARWIALLRR</sequence>
<evidence type="ECO:0000313" key="2">
    <source>
        <dbReference type="EMBL" id="SEH08958.1"/>
    </source>
</evidence>
<keyword evidence="1" id="KW-0472">Membrane</keyword>
<dbReference type="InterPro" id="IPR007395">
    <property type="entry name" value="Zn_peptidase_2"/>
</dbReference>
<feature type="transmembrane region" description="Helical" evidence="1">
    <location>
        <begin position="53"/>
        <end position="73"/>
    </location>
</feature>
<dbReference type="EMBL" id="FMSV02000557">
    <property type="protein sequence ID" value="SEH08958.1"/>
    <property type="molecule type" value="Genomic_DNA"/>
</dbReference>
<reference evidence="2 3" key="1">
    <citation type="submission" date="2016-10" db="EMBL/GenBank/DDBJ databases">
        <authorList>
            <person name="de Groot N.N."/>
        </authorList>
    </citation>
    <scope>NUCLEOTIDE SEQUENCE [LARGE SCALE GENOMIC DNA]</scope>
    <source>
        <strain evidence="2">MBHS1</strain>
    </source>
</reference>
<dbReference type="PANTHER" id="PTHR36434">
    <property type="entry name" value="MEMBRANE PROTEASE YUGP-RELATED"/>
    <property type="match status" value="1"/>
</dbReference>
<name>A0A1H6FFV2_9GAMM</name>
<keyword evidence="3" id="KW-1185">Reference proteome</keyword>
<dbReference type="Pfam" id="PF04298">
    <property type="entry name" value="Zn_peptidase_2"/>
    <property type="match status" value="1"/>
</dbReference>
<evidence type="ECO:0000256" key="1">
    <source>
        <dbReference type="SAM" id="Phobius"/>
    </source>
</evidence>
<gene>
    <name evidence="2" type="ORF">MBHS_04851</name>
</gene>
<protein>
    <submittedName>
        <fullName evidence="2">Putative neutral zinc metallopeptidase</fullName>
    </submittedName>
</protein>
<dbReference type="AlphaFoldDB" id="A0A1H6FFV2"/>
<dbReference type="Proteomes" id="UP000236724">
    <property type="component" value="Unassembled WGS sequence"/>
</dbReference>
<dbReference type="PANTHER" id="PTHR36434:SF1">
    <property type="entry name" value="MEMBRANE PROTEASE YUGP-RELATED"/>
    <property type="match status" value="1"/>
</dbReference>
<feature type="transmembrane region" description="Helical" evidence="1">
    <location>
        <begin position="105"/>
        <end position="129"/>
    </location>
</feature>
<proteinExistence type="predicted"/>
<evidence type="ECO:0000313" key="3">
    <source>
        <dbReference type="Proteomes" id="UP000236724"/>
    </source>
</evidence>
<accession>A0A1H6FFV2</accession>
<organism evidence="2 3">
    <name type="scientific">Candidatus Venteria ishoeyi</name>
    <dbReference type="NCBI Taxonomy" id="1899563"/>
    <lineage>
        <taxon>Bacteria</taxon>
        <taxon>Pseudomonadati</taxon>
        <taxon>Pseudomonadota</taxon>
        <taxon>Gammaproteobacteria</taxon>
        <taxon>Thiotrichales</taxon>
        <taxon>Thiotrichaceae</taxon>
        <taxon>Venteria</taxon>
    </lineage>
</organism>
<keyword evidence="1" id="KW-1133">Transmembrane helix</keyword>
<feature type="transmembrane region" description="Helical" evidence="1">
    <location>
        <begin position="30"/>
        <end position="47"/>
    </location>
</feature>
<keyword evidence="1" id="KW-0812">Transmembrane</keyword>